<dbReference type="Pfam" id="PF00017">
    <property type="entry name" value="SH2"/>
    <property type="match status" value="1"/>
</dbReference>
<dbReference type="PROSITE" id="PS50001">
    <property type="entry name" value="SH2"/>
    <property type="match status" value="1"/>
</dbReference>
<dbReference type="InterPro" id="IPR001849">
    <property type="entry name" value="PH_domain"/>
</dbReference>
<dbReference type="InterPro" id="IPR011993">
    <property type="entry name" value="PH-like_dom_sf"/>
</dbReference>
<name>A0A8C2SUE7_COTJA</name>
<reference evidence="7" key="3">
    <citation type="submission" date="2025-09" db="UniProtKB">
        <authorList>
            <consortium name="Ensembl"/>
        </authorList>
    </citation>
    <scope>IDENTIFICATION</scope>
</reference>
<dbReference type="Proteomes" id="UP000694412">
    <property type="component" value="Chromosome 27"/>
</dbReference>
<sequence length="588" mass="63401">MAPTVGSHPTRGRGGAGDDTPPSYIPPTPCLASGSPHRIVGSSPSPSGPKLRRSHPRGGGQRGAVVVGPRPPRCGDVRRGRALAQVDKAGEEQECPVGPAGGRQEAARAADDAMDGGAQQSCIRDPPGVGSVEQEGDVGEGPPATDLRRSQPLFIHSSSRPLSEEEPRASSLPNIPNPFPELCSPSNSPILNSPPGGQGPPREGACHSLFPEVMVSSCLEANKSMAHSELIQNFLNSGSCPEVQGFLQLREASRKVWKRFYFSLRRSGLYYSTKGTSKDPRHLQYFADLTESNIYYVTQGKKHYGTPTEFGFCIKPYKVRSGVKGLKLLCSEDEQSRTCWMAAFRLFKYGMQLYRNYQQAQARLSQHPWITPTPLQSVSDSALVAMDFSGCTGRVIENPSEVLTAVLEEAQAWRKKTTHRYSLPAACQSSPLSAAIHRTQPWFHGRISREDTQQLIGRQGLVDGVFLVRESQRNPKGFVLSLCHLQKVKHYLILPVSIMAVGGIWGGGGTAGPDAHLSGRVRRKGGSTSPWTTDRPALLTSSSSWSSTRSTVASCPASCGTTAPAWPYEPGAAGTAQHSSAWHHALLP</sequence>
<dbReference type="Gene3D" id="2.30.29.30">
    <property type="entry name" value="Pleckstrin-homology domain (PH domain)/Phosphotyrosine-binding domain (PTB)"/>
    <property type="match status" value="1"/>
</dbReference>
<gene>
    <name evidence="7" type="primary">GRB7</name>
</gene>
<keyword evidence="2 3" id="KW-0727">SH2 domain</keyword>
<dbReference type="InterPro" id="IPR015042">
    <property type="entry name" value="BPS-dom"/>
</dbReference>
<dbReference type="InterPro" id="IPR036860">
    <property type="entry name" value="SH2_dom_sf"/>
</dbReference>
<proteinExistence type="predicted"/>
<evidence type="ECO:0000256" key="3">
    <source>
        <dbReference type="PROSITE-ProRule" id="PRU00191"/>
    </source>
</evidence>
<dbReference type="PROSITE" id="PS50003">
    <property type="entry name" value="PH_DOMAIN"/>
    <property type="match status" value="1"/>
</dbReference>
<evidence type="ECO:0000256" key="4">
    <source>
        <dbReference type="SAM" id="MobiDB-lite"/>
    </source>
</evidence>
<dbReference type="CDD" id="cd01259">
    <property type="entry name" value="PH_APBB1IP"/>
    <property type="match status" value="1"/>
</dbReference>
<dbReference type="InterPro" id="IPR000980">
    <property type="entry name" value="SH2"/>
</dbReference>
<dbReference type="AlphaFoldDB" id="A0A8C2SUE7"/>
<dbReference type="Ensembl" id="ENSCJPT00005003999.1">
    <property type="protein sequence ID" value="ENSCJPP00005002212.1"/>
    <property type="gene ID" value="ENSCJPG00005002397.1"/>
</dbReference>
<keyword evidence="1" id="KW-0597">Phosphoprotein</keyword>
<evidence type="ECO:0000259" key="5">
    <source>
        <dbReference type="PROSITE" id="PS50001"/>
    </source>
</evidence>
<protein>
    <submittedName>
        <fullName evidence="7">Growth factor receptor bound protein 7</fullName>
    </submittedName>
</protein>
<dbReference type="PANTHER" id="PTHR11243:SF25">
    <property type="entry name" value="GROWTH FACTOR RECEPTOR-BOUND PROTEIN 7"/>
    <property type="match status" value="1"/>
</dbReference>
<reference evidence="7" key="1">
    <citation type="submission" date="2015-11" db="EMBL/GenBank/DDBJ databases">
        <authorList>
            <consortium name="International Coturnix japonica Genome Analysis Consortium"/>
            <person name="Warren W."/>
            <person name="Burt D.W."/>
            <person name="Antin P.B."/>
            <person name="Lanford R."/>
            <person name="Gros J."/>
            <person name="Wilson R.K."/>
        </authorList>
    </citation>
    <scope>NUCLEOTIDE SEQUENCE [LARGE SCALE GENOMIC DNA]</scope>
</reference>
<dbReference type="PANTHER" id="PTHR11243">
    <property type="entry name" value="GROWTH FACTOR RECEPTOR-BOUND PROTEIN"/>
    <property type="match status" value="1"/>
</dbReference>
<dbReference type="InterPro" id="IPR039665">
    <property type="entry name" value="PH_APBB1IP"/>
</dbReference>
<dbReference type="PRINTS" id="PR00401">
    <property type="entry name" value="SH2DOMAIN"/>
</dbReference>
<dbReference type="Pfam" id="PF08947">
    <property type="entry name" value="BPS"/>
    <property type="match status" value="1"/>
</dbReference>
<feature type="region of interest" description="Disordered" evidence="4">
    <location>
        <begin position="1"/>
        <end position="151"/>
    </location>
</feature>
<dbReference type="SUPFAM" id="SSF50729">
    <property type="entry name" value="PH domain-like"/>
    <property type="match status" value="1"/>
</dbReference>
<feature type="domain" description="PH" evidence="6">
    <location>
        <begin position="240"/>
        <end position="349"/>
    </location>
</feature>
<evidence type="ECO:0000313" key="8">
    <source>
        <dbReference type="Proteomes" id="UP000694412"/>
    </source>
</evidence>
<dbReference type="Pfam" id="PF00169">
    <property type="entry name" value="PH"/>
    <property type="match status" value="1"/>
</dbReference>
<dbReference type="SMART" id="SM00252">
    <property type="entry name" value="SH2"/>
    <property type="match status" value="1"/>
</dbReference>
<dbReference type="SUPFAM" id="SSF55550">
    <property type="entry name" value="SH2 domain"/>
    <property type="match status" value="1"/>
</dbReference>
<dbReference type="FunFam" id="2.30.29.30:FF:000062">
    <property type="entry name" value="growth factor receptor-bound protein 10 isoform X1"/>
    <property type="match status" value="1"/>
</dbReference>
<organism evidence="7 8">
    <name type="scientific">Coturnix japonica</name>
    <name type="common">Japanese quail</name>
    <name type="synonym">Coturnix coturnix japonica</name>
    <dbReference type="NCBI Taxonomy" id="93934"/>
    <lineage>
        <taxon>Eukaryota</taxon>
        <taxon>Metazoa</taxon>
        <taxon>Chordata</taxon>
        <taxon>Craniata</taxon>
        <taxon>Vertebrata</taxon>
        <taxon>Euteleostomi</taxon>
        <taxon>Archelosauria</taxon>
        <taxon>Archosauria</taxon>
        <taxon>Dinosauria</taxon>
        <taxon>Saurischia</taxon>
        <taxon>Theropoda</taxon>
        <taxon>Coelurosauria</taxon>
        <taxon>Aves</taxon>
        <taxon>Neognathae</taxon>
        <taxon>Galloanserae</taxon>
        <taxon>Galliformes</taxon>
        <taxon>Phasianidae</taxon>
        <taxon>Perdicinae</taxon>
        <taxon>Coturnix</taxon>
    </lineage>
</organism>
<keyword evidence="8" id="KW-1185">Reference proteome</keyword>
<dbReference type="InterPro" id="IPR039664">
    <property type="entry name" value="GRB/APBB1IP"/>
</dbReference>
<dbReference type="GeneTree" id="ENSGT00940000158710"/>
<dbReference type="Gene3D" id="3.30.505.10">
    <property type="entry name" value="SH2 domain"/>
    <property type="match status" value="1"/>
</dbReference>
<accession>A0A8C2SUE7</accession>
<evidence type="ECO:0000259" key="6">
    <source>
        <dbReference type="PROSITE" id="PS50003"/>
    </source>
</evidence>
<evidence type="ECO:0000256" key="2">
    <source>
        <dbReference type="ARBA" id="ARBA00022999"/>
    </source>
</evidence>
<feature type="domain" description="SH2" evidence="5">
    <location>
        <begin position="442"/>
        <end position="493"/>
    </location>
</feature>
<evidence type="ECO:0000313" key="7">
    <source>
        <dbReference type="Ensembl" id="ENSCJPP00005002212.1"/>
    </source>
</evidence>
<evidence type="ECO:0000256" key="1">
    <source>
        <dbReference type="ARBA" id="ARBA00022553"/>
    </source>
</evidence>
<reference evidence="7" key="2">
    <citation type="submission" date="2025-08" db="UniProtKB">
        <authorList>
            <consortium name="Ensembl"/>
        </authorList>
    </citation>
    <scope>IDENTIFICATION</scope>
</reference>
<feature type="region of interest" description="Disordered" evidence="4">
    <location>
        <begin position="513"/>
        <end position="542"/>
    </location>
</feature>
<dbReference type="SMART" id="SM00233">
    <property type="entry name" value="PH"/>
    <property type="match status" value="1"/>
</dbReference>